<name>A0A7S4A5D4_9STRA</name>
<evidence type="ECO:0000259" key="10">
    <source>
        <dbReference type="Pfam" id="PF06762"/>
    </source>
</evidence>
<evidence type="ECO:0000313" key="14">
    <source>
        <dbReference type="Proteomes" id="UP000789595"/>
    </source>
</evidence>
<dbReference type="GO" id="GO:0051604">
    <property type="term" value="P:protein maturation"/>
    <property type="evidence" value="ECO:0007669"/>
    <property type="project" value="InterPro"/>
</dbReference>
<keyword evidence="6 9" id="KW-0472">Membrane</keyword>
<dbReference type="InterPro" id="IPR057434">
    <property type="entry name" value="LMF1/2_N"/>
</dbReference>
<comment type="similarity">
    <text evidence="2">Belongs to the lipase maturation factor family.</text>
</comment>
<keyword evidence="4" id="KW-0256">Endoplasmic reticulum</keyword>
<evidence type="ECO:0000256" key="6">
    <source>
        <dbReference type="ARBA" id="ARBA00023136"/>
    </source>
</evidence>
<evidence type="ECO:0000256" key="3">
    <source>
        <dbReference type="ARBA" id="ARBA00022692"/>
    </source>
</evidence>
<evidence type="ECO:0000256" key="5">
    <source>
        <dbReference type="ARBA" id="ARBA00022989"/>
    </source>
</evidence>
<feature type="transmembrane region" description="Helical" evidence="9">
    <location>
        <begin position="307"/>
        <end position="328"/>
    </location>
</feature>
<dbReference type="PANTHER" id="PTHR14463:SF5">
    <property type="entry name" value="LIPASE MATURATION FACTOR 2"/>
    <property type="match status" value="1"/>
</dbReference>
<evidence type="ECO:0000256" key="7">
    <source>
        <dbReference type="ARBA" id="ARBA00023180"/>
    </source>
</evidence>
<keyword evidence="5 9" id="KW-1133">Transmembrane helix</keyword>
<feature type="domain" description="Lipase maturation factor 1/2 C-terminal" evidence="11">
    <location>
        <begin position="451"/>
        <end position="620"/>
    </location>
</feature>
<evidence type="ECO:0000256" key="9">
    <source>
        <dbReference type="SAM" id="Phobius"/>
    </source>
</evidence>
<keyword evidence="14" id="KW-1185">Reference proteome</keyword>
<feature type="transmembrane region" description="Helical" evidence="9">
    <location>
        <begin position="394"/>
        <end position="416"/>
    </location>
</feature>
<evidence type="ECO:0000259" key="11">
    <source>
        <dbReference type="Pfam" id="PF25179"/>
    </source>
</evidence>
<dbReference type="EMBL" id="CAKKNE010000003">
    <property type="protein sequence ID" value="CAH0371562.1"/>
    <property type="molecule type" value="Genomic_DNA"/>
</dbReference>
<organism evidence="12">
    <name type="scientific">Pelagomonas calceolata</name>
    <dbReference type="NCBI Taxonomy" id="35677"/>
    <lineage>
        <taxon>Eukaryota</taxon>
        <taxon>Sar</taxon>
        <taxon>Stramenopiles</taxon>
        <taxon>Ochrophyta</taxon>
        <taxon>Pelagophyceae</taxon>
        <taxon>Pelagomonadales</taxon>
        <taxon>Pelagomonadaceae</taxon>
        <taxon>Pelagomonas</taxon>
    </lineage>
</organism>
<keyword evidence="7" id="KW-0325">Glycoprotein</keyword>
<evidence type="ECO:0000256" key="2">
    <source>
        <dbReference type="ARBA" id="ARBA00005512"/>
    </source>
</evidence>
<comment type="subcellular location">
    <subcellularLocation>
        <location evidence="1">Endoplasmic reticulum membrane</location>
        <topology evidence="1">Multi-pass membrane protein</topology>
    </subcellularLocation>
</comment>
<dbReference type="GO" id="GO:0005789">
    <property type="term" value="C:endoplasmic reticulum membrane"/>
    <property type="evidence" value="ECO:0007669"/>
    <property type="project" value="UniProtKB-SubCell"/>
</dbReference>
<dbReference type="Pfam" id="PF06762">
    <property type="entry name" value="LMF1"/>
    <property type="match status" value="1"/>
</dbReference>
<dbReference type="AlphaFoldDB" id="A0A7S4A5D4"/>
<evidence type="ECO:0000256" key="4">
    <source>
        <dbReference type="ARBA" id="ARBA00022824"/>
    </source>
</evidence>
<reference evidence="13" key="2">
    <citation type="submission" date="2021-11" db="EMBL/GenBank/DDBJ databases">
        <authorList>
            <consortium name="Genoscope - CEA"/>
            <person name="William W."/>
        </authorList>
    </citation>
    <scope>NUCLEOTIDE SEQUENCE</scope>
</reference>
<sequence>MASSLRGKTTTRSLYLTGLGVVYTCAFVSFWLQFPGLLSTNGLLPAASFWRKLKHEYAGATPVDGFKRLPCWLWFVADDDASIDQAIEGISIVGIAGGMLCILGVHHALLFAVLFMNYLTLYTISQTWLGFQWDIFLLETGAASILYAPFFTISARGQLSNGHPMAWPLRALWVKFMVMSGVVKVTADCPTWQSLTALEYHFASTCLPTRQAWAFHSFPPLLLRLGTAIMFLVELVAPWFLLAPITAMRRVGVLIQLPLQILIQYTGNYNWFNLHTCILLLPAWAGDFDESENAWERWWRRKGCKRAACFSSLVSLIYASTHLFPLTLTKPYKTALSRPDGFTIENRADRYFVAGMLTAVLDWRPVAYLYGVAALAGSDYARRSAHKKGWVRGAVAYAFHLGLAAICLAHMGIIIIPMGSLANRSILPLIPTPTGQRLTQGWKEHVDPFRVSNSYGLFRRMTGVGASEGRGYGGLPPSLVEVPAVVLEGSTNGSVWEEIPFRYAPFVEERAPRRTAPHQPRLDWQLWFAALGHYQHNPWLLHLMYRITTRIPSNDAALQLLDVDAYPFREKPPAFVRAWLYHYDFTRAPSRWARSIPGTELCGSDCTKYWKRTRIKEYVPKVDSTLLRMQVVEPQQWPVAPEAPSESTANRLRRFIGITYGDTFVDGPLLCILAAVLLPALRAQLPERRVSRKPPDLKAE</sequence>
<protein>
    <recommendedName>
        <fullName evidence="8">Lipase maturation factor 2</fullName>
    </recommendedName>
</protein>
<feature type="transmembrane region" description="Helical" evidence="9">
    <location>
        <begin position="221"/>
        <end position="242"/>
    </location>
</feature>
<dbReference type="PANTHER" id="PTHR14463">
    <property type="entry name" value="LIPASE MATURATION FACTOR"/>
    <property type="match status" value="1"/>
</dbReference>
<evidence type="ECO:0000313" key="13">
    <source>
        <dbReference type="EMBL" id="CAH0371562.1"/>
    </source>
</evidence>
<keyword evidence="3 9" id="KW-0812">Transmembrane</keyword>
<accession>A0A7S4A5D4</accession>
<evidence type="ECO:0000256" key="1">
    <source>
        <dbReference type="ARBA" id="ARBA00004477"/>
    </source>
</evidence>
<dbReference type="InterPro" id="IPR057433">
    <property type="entry name" value="LMF1/2_C"/>
</dbReference>
<feature type="domain" description="Lipase maturation factor 1/2 N-terminal" evidence="10">
    <location>
        <begin position="130"/>
        <end position="281"/>
    </location>
</feature>
<evidence type="ECO:0000313" key="12">
    <source>
        <dbReference type="EMBL" id="CAE0704270.1"/>
    </source>
</evidence>
<dbReference type="InterPro" id="IPR009613">
    <property type="entry name" value="LMF"/>
</dbReference>
<dbReference type="Proteomes" id="UP000789595">
    <property type="component" value="Unassembled WGS sequence"/>
</dbReference>
<reference evidence="12" key="1">
    <citation type="submission" date="2021-01" db="EMBL/GenBank/DDBJ databases">
        <authorList>
            <person name="Corre E."/>
            <person name="Pelletier E."/>
            <person name="Niang G."/>
            <person name="Scheremetjew M."/>
            <person name="Finn R."/>
            <person name="Kale V."/>
            <person name="Holt S."/>
            <person name="Cochrane G."/>
            <person name="Meng A."/>
            <person name="Brown T."/>
            <person name="Cohen L."/>
        </authorList>
    </citation>
    <scope>NUCLEOTIDE SEQUENCE</scope>
    <source>
        <strain evidence="12">CCMP1756</strain>
    </source>
</reference>
<feature type="transmembrane region" description="Helical" evidence="9">
    <location>
        <begin position="90"/>
        <end position="115"/>
    </location>
</feature>
<evidence type="ECO:0000256" key="8">
    <source>
        <dbReference type="ARBA" id="ARBA00040643"/>
    </source>
</evidence>
<dbReference type="EMBL" id="HBIW01022864">
    <property type="protein sequence ID" value="CAE0704270.1"/>
    <property type="molecule type" value="Transcribed_RNA"/>
</dbReference>
<dbReference type="Pfam" id="PF25179">
    <property type="entry name" value="LMF1_C"/>
    <property type="match status" value="1"/>
</dbReference>
<feature type="transmembrane region" description="Helical" evidence="9">
    <location>
        <begin position="12"/>
        <end position="34"/>
    </location>
</feature>
<dbReference type="OrthoDB" id="434126at2759"/>
<proteinExistence type="inferred from homology"/>
<gene>
    <name evidence="12" type="ORF">PCAL00307_LOCUS19718</name>
    <name evidence="13" type="ORF">PECAL_3P15110</name>
</gene>
<feature type="transmembrane region" description="Helical" evidence="9">
    <location>
        <begin position="136"/>
        <end position="155"/>
    </location>
</feature>